<evidence type="ECO:0000313" key="2">
    <source>
        <dbReference type="EMBL" id="GAU09002.1"/>
    </source>
</evidence>
<dbReference type="Proteomes" id="UP000095200">
    <property type="component" value="Unassembled WGS sequence"/>
</dbReference>
<dbReference type="STRING" id="1592317.DPF_1721"/>
<gene>
    <name evidence="2" type="ORF">DPF_1721</name>
</gene>
<dbReference type="CDD" id="cd06664">
    <property type="entry name" value="IscU_like"/>
    <property type="match status" value="1"/>
</dbReference>
<dbReference type="EMBL" id="BDFE01000016">
    <property type="protein sequence ID" value="GAU09002.1"/>
    <property type="molecule type" value="Genomic_DNA"/>
</dbReference>
<dbReference type="Gene3D" id="3.90.1010.10">
    <property type="match status" value="1"/>
</dbReference>
<dbReference type="PANTHER" id="PTHR10093">
    <property type="entry name" value="IRON-SULFUR CLUSTER ASSEMBLY ENZYME NIFU HOMOLOG"/>
    <property type="match status" value="1"/>
</dbReference>
<dbReference type="GO" id="GO:0016226">
    <property type="term" value="P:iron-sulfur cluster assembly"/>
    <property type="evidence" value="ECO:0007669"/>
    <property type="project" value="InterPro"/>
</dbReference>
<accession>A0A194AFZ3</accession>
<keyword evidence="3" id="KW-1185">Reference proteome</keyword>
<dbReference type="GO" id="GO:0005506">
    <property type="term" value="F:iron ion binding"/>
    <property type="evidence" value="ECO:0007669"/>
    <property type="project" value="InterPro"/>
</dbReference>
<dbReference type="AlphaFoldDB" id="A0A194AFZ3"/>
<protein>
    <submittedName>
        <fullName evidence="2">Iron-sulfur cluster scaffold-like protein</fullName>
    </submittedName>
</protein>
<name>A0A194AFZ3_9BACT</name>
<dbReference type="GO" id="GO:0051536">
    <property type="term" value="F:iron-sulfur cluster binding"/>
    <property type="evidence" value="ECO:0007669"/>
    <property type="project" value="InterPro"/>
</dbReference>
<dbReference type="InterPro" id="IPR002871">
    <property type="entry name" value="NIF_FeS_clus_asmbl_NifU_N"/>
</dbReference>
<proteinExistence type="predicted"/>
<dbReference type="RefSeq" id="WP_069859100.1">
    <property type="nucleotide sequence ID" value="NZ_BDFE01000016.1"/>
</dbReference>
<evidence type="ECO:0000313" key="3">
    <source>
        <dbReference type="Proteomes" id="UP000095200"/>
    </source>
</evidence>
<comment type="caution">
    <text evidence="2">The sequence shown here is derived from an EMBL/GenBank/DDBJ whole genome shotgun (WGS) entry which is preliminary data.</text>
</comment>
<reference evidence="3" key="1">
    <citation type="submission" date="2016-06" db="EMBL/GenBank/DDBJ databases">
        <title>Draft genome sequence of Desulfoplanes formicivorans strain Pf12B.</title>
        <authorList>
            <person name="Watanabe M."/>
            <person name="Kojima H."/>
            <person name="Fukui M."/>
        </authorList>
    </citation>
    <scope>NUCLEOTIDE SEQUENCE [LARGE SCALE GENOMIC DNA]</scope>
    <source>
        <strain evidence="3">Pf12B</strain>
    </source>
</reference>
<dbReference type="Pfam" id="PF01592">
    <property type="entry name" value="NifU_N"/>
    <property type="match status" value="1"/>
</dbReference>
<sequence>MSNTLDSFLDDLQNRVFEDTLENMGEEVYKRWRNPVHLKRMDSPSSWAALQGSCGDTLTVYLEIKDDMVKKALFETTGCGSSQVSGEVACEYAEGKTVEEAGLIDGKDVLEALGGLPEENEHCAYLAAETLREAVRKYLEGKNA</sequence>
<organism evidence="2 3">
    <name type="scientific">Desulfoplanes formicivorans</name>
    <dbReference type="NCBI Taxonomy" id="1592317"/>
    <lineage>
        <taxon>Bacteria</taxon>
        <taxon>Pseudomonadati</taxon>
        <taxon>Thermodesulfobacteriota</taxon>
        <taxon>Desulfovibrionia</taxon>
        <taxon>Desulfovibrionales</taxon>
        <taxon>Desulfoplanaceae</taxon>
        <taxon>Desulfoplanes</taxon>
    </lineage>
</organism>
<dbReference type="SUPFAM" id="SSF82649">
    <property type="entry name" value="SufE/NifU"/>
    <property type="match status" value="1"/>
</dbReference>
<feature type="domain" description="NIF system FeS cluster assembly NifU N-terminal" evidence="1">
    <location>
        <begin position="26"/>
        <end position="140"/>
    </location>
</feature>
<evidence type="ECO:0000259" key="1">
    <source>
        <dbReference type="Pfam" id="PF01592"/>
    </source>
</evidence>